<dbReference type="Gene3D" id="2.60.120.620">
    <property type="entry name" value="q2cbj1_9rhob like domain"/>
    <property type="match status" value="1"/>
</dbReference>
<dbReference type="InterPro" id="IPR008775">
    <property type="entry name" value="Phytyl_CoA_dOase-like"/>
</dbReference>
<dbReference type="EMBL" id="FWEU01000004">
    <property type="protein sequence ID" value="SLM25549.1"/>
    <property type="molecule type" value="Genomic_DNA"/>
</dbReference>
<keyword evidence="2" id="KW-0560">Oxidoreductase</keyword>
<dbReference type="AlphaFoldDB" id="A0A1W1H1T7"/>
<proteinExistence type="predicted"/>
<comment type="cofactor">
    <cofactor evidence="1">
        <name>Fe(2+)</name>
        <dbReference type="ChEBI" id="CHEBI:29033"/>
    </cofactor>
</comment>
<dbReference type="Pfam" id="PF05721">
    <property type="entry name" value="PhyH"/>
    <property type="match status" value="1"/>
</dbReference>
<protein>
    <submittedName>
        <fullName evidence="2">Phytanoyl-CoA dioxygenase (PhyH)</fullName>
    </submittedName>
</protein>
<dbReference type="GO" id="GO:0016706">
    <property type="term" value="F:2-oxoglutarate-dependent dioxygenase activity"/>
    <property type="evidence" value="ECO:0007669"/>
    <property type="project" value="UniProtKB-ARBA"/>
</dbReference>
<evidence type="ECO:0000313" key="3">
    <source>
        <dbReference type="Proteomes" id="UP000191133"/>
    </source>
</evidence>
<evidence type="ECO:0000313" key="2">
    <source>
        <dbReference type="EMBL" id="SLM25549.1"/>
    </source>
</evidence>
<dbReference type="GO" id="GO:0005506">
    <property type="term" value="F:iron ion binding"/>
    <property type="evidence" value="ECO:0007669"/>
    <property type="project" value="UniProtKB-ARBA"/>
</dbReference>
<gene>
    <name evidence="2" type="ORF">SAMN04488690_3300</name>
</gene>
<reference evidence="3" key="1">
    <citation type="submission" date="2016-10" db="EMBL/GenBank/DDBJ databases">
        <authorList>
            <person name="Varghese N."/>
        </authorList>
    </citation>
    <scope>NUCLEOTIDE SEQUENCE [LARGE SCALE GENOMIC DNA]</scope>
    <source>
        <strain evidence="3">92MFCol6.1</strain>
    </source>
</reference>
<dbReference type="SUPFAM" id="SSF51197">
    <property type="entry name" value="Clavaminate synthase-like"/>
    <property type="match status" value="1"/>
</dbReference>
<dbReference type="Proteomes" id="UP000191133">
    <property type="component" value="Unassembled WGS sequence"/>
</dbReference>
<dbReference type="RefSeq" id="WP_080150086.1">
    <property type="nucleotide sequence ID" value="NZ_FWEU01000004.1"/>
</dbReference>
<dbReference type="PANTHER" id="PTHR20883">
    <property type="entry name" value="PHYTANOYL-COA DIOXYGENASE DOMAIN CONTAINING 1"/>
    <property type="match status" value="1"/>
</dbReference>
<accession>A0A1W1H1T7</accession>
<sequence length="319" mass="36271">MLYDANKWLAGRPWLDLDNPAIDAYVAKVSEQLDFDLRESLKNWHENGVVLFKDVVNRSLIDALENDIEHLRRNFLDFDLNVEVRGVQKHIRDLTAEELDFSGLKFNSIHTISRVAAELSLTRHVAVFLRHVFGGPACAMQSLTFYKGSQQPVHIDYPYVRCQDPVAHLAASWIPLEDIDPASGPLAYYPGSHRVDKSGFFDWGNGSVLFEPDSVRQPDELSVYLAAQMREKAIEPIVYCPKKGDVLVWHGNLSHEGTRITDDMLTRKSYVTHYTSLQAYPPHHLKPGAPKSGYISDAHGGYVFEYSWQHDLKQLPSRV</sequence>
<keyword evidence="2" id="KW-0223">Dioxygenase</keyword>
<name>A0A1W1H1T7_9GAMM</name>
<organism evidence="2 3">
    <name type="scientific">Stenotrophomonas indicatrix</name>
    <dbReference type="NCBI Taxonomy" id="2045451"/>
    <lineage>
        <taxon>Bacteria</taxon>
        <taxon>Pseudomonadati</taxon>
        <taxon>Pseudomonadota</taxon>
        <taxon>Gammaproteobacteria</taxon>
        <taxon>Lysobacterales</taxon>
        <taxon>Lysobacteraceae</taxon>
        <taxon>Stenotrophomonas</taxon>
    </lineage>
</organism>
<evidence type="ECO:0000256" key="1">
    <source>
        <dbReference type="ARBA" id="ARBA00001954"/>
    </source>
</evidence>
<dbReference type="PANTHER" id="PTHR20883:SF48">
    <property type="entry name" value="ECTOINE DIOXYGENASE"/>
    <property type="match status" value="1"/>
</dbReference>